<proteinExistence type="predicted"/>
<evidence type="ECO:0000313" key="1">
    <source>
        <dbReference type="EMBL" id="EGK71916.1"/>
    </source>
</evidence>
<comment type="caution">
    <text evidence="1">The sequence shown here is derived from an EMBL/GenBank/DDBJ whole genome shotgun (WGS) entry which is preliminary data.</text>
</comment>
<dbReference type="eggNOG" id="COG2369">
    <property type="taxonomic scope" value="Bacteria"/>
</dbReference>
<protein>
    <recommendedName>
        <fullName evidence="3">Phage head morphogenesis domain-containing protein</fullName>
    </recommendedName>
</protein>
<dbReference type="STRING" id="1000565.METUNv1_01694"/>
<reference evidence="1 2" key="1">
    <citation type="journal article" date="2011" name="J. Bacteriol.">
        <title>Genome sequence of Methyloversatilis universalis FAM5T, a methylotrophic representative of the order Rhodocyclales.</title>
        <authorList>
            <person name="Kittichotirat W."/>
            <person name="Good N.M."/>
            <person name="Hall R."/>
            <person name="Bringel F."/>
            <person name="Lajus A."/>
            <person name="Medigue C."/>
            <person name="Smalley N.E."/>
            <person name="Beck D."/>
            <person name="Bumgarner R."/>
            <person name="Vuilleumier S."/>
            <person name="Kalyuzhnaya M.G."/>
        </authorList>
    </citation>
    <scope>NUCLEOTIDE SEQUENCE [LARGE SCALE GENOMIC DNA]</scope>
    <source>
        <strain evidence="2">ATCC BAA-1314 / JCM 13912 / FAM5</strain>
    </source>
</reference>
<keyword evidence="2" id="KW-1185">Reference proteome</keyword>
<sequence>MSAQELLDATVRHQIDLQRYSNNVVRRIVAVLNRADADISAALMAMLERAPDNLTVEYLDSLLSSVRQLNAAAYATLQTELEGSMRELASFEARWNQAAYTAALDTRFAQVTAETAYAAAIARPFQGRLLREWGRSLEADRMQRIRDTVRMGYLEGKATAQVVRDIRGTKARAFQDGVIEIDRRHAEAVARTALSHVAATTRDRFFEANDDILGDEVWVSTLDGRTSQECRIRDGKRYTRGGHRPVGHSLPWGSGPGRLHWQCRSTAIALLKGQTELFGTRASKGGQVDANEGYGAWLKRQPASVQDDILGPSRGALFRRGGLQIEQFSNDKGKTLTLAELEERHAAAFRQAGVESRA</sequence>
<dbReference type="OrthoDB" id="8614104at2"/>
<evidence type="ECO:0000313" key="2">
    <source>
        <dbReference type="Proteomes" id="UP000005019"/>
    </source>
</evidence>
<dbReference type="RefSeq" id="WP_008060713.1">
    <property type="nucleotide sequence ID" value="NZ_AFHG01000044.1"/>
</dbReference>
<gene>
    <name evidence="1" type="ORF">METUNv1_01694</name>
</gene>
<organism evidence="1 2">
    <name type="scientific">Methyloversatilis universalis (strain ATCC BAA-1314 / DSM 25237 / JCM 13912 / CCUG 52030 / FAM5)</name>
    <dbReference type="NCBI Taxonomy" id="1000565"/>
    <lineage>
        <taxon>Bacteria</taxon>
        <taxon>Pseudomonadati</taxon>
        <taxon>Pseudomonadota</taxon>
        <taxon>Betaproteobacteria</taxon>
        <taxon>Nitrosomonadales</taxon>
        <taxon>Sterolibacteriaceae</taxon>
        <taxon>Methyloversatilis</taxon>
    </lineage>
</organism>
<dbReference type="InterPro" id="IPR017029">
    <property type="entry name" value="Phage_head_put"/>
</dbReference>
<accession>F5RC53</accession>
<dbReference type="AlphaFoldDB" id="F5RC53"/>
<dbReference type="Proteomes" id="UP000005019">
    <property type="component" value="Unassembled WGS sequence"/>
</dbReference>
<name>F5RC53_METUF</name>
<dbReference type="PIRSF" id="PIRSF034565">
    <property type="entry name" value="UCP034565"/>
    <property type="match status" value="1"/>
</dbReference>
<dbReference type="EMBL" id="AFHG01000044">
    <property type="protein sequence ID" value="EGK71916.1"/>
    <property type="molecule type" value="Genomic_DNA"/>
</dbReference>
<evidence type="ECO:0008006" key="3">
    <source>
        <dbReference type="Google" id="ProtNLM"/>
    </source>
</evidence>